<dbReference type="RefSeq" id="WP_369185358.1">
    <property type="nucleotide sequence ID" value="NZ_CP163445.1"/>
</dbReference>
<organism evidence="1">
    <name type="scientific">Streptomyces sp. Y1</name>
    <dbReference type="NCBI Taxonomy" id="3238634"/>
    <lineage>
        <taxon>Bacteria</taxon>
        <taxon>Bacillati</taxon>
        <taxon>Actinomycetota</taxon>
        <taxon>Actinomycetes</taxon>
        <taxon>Kitasatosporales</taxon>
        <taxon>Streptomycetaceae</taxon>
        <taxon>Streptomyces</taxon>
    </lineage>
</organism>
<dbReference type="AlphaFoldDB" id="A0AB39TVV7"/>
<protein>
    <submittedName>
        <fullName evidence="1">Uncharacterized protein</fullName>
    </submittedName>
</protein>
<proteinExistence type="predicted"/>
<accession>A0AB39TVV7</accession>
<name>A0AB39TVV7_9ACTN</name>
<reference evidence="1" key="1">
    <citation type="submission" date="2024-07" db="EMBL/GenBank/DDBJ databases">
        <authorList>
            <person name="Yu S.T."/>
        </authorList>
    </citation>
    <scope>NUCLEOTIDE SEQUENCE</scope>
    <source>
        <strain evidence="1">Y1</strain>
    </source>
</reference>
<evidence type="ECO:0000313" key="1">
    <source>
        <dbReference type="EMBL" id="XDQ83181.1"/>
    </source>
</evidence>
<gene>
    <name evidence="1" type="ORF">AB2U05_34080</name>
</gene>
<sequence length="552" mass="59051">MTDDVTWGDFITLAASRLEYAMAALTLSDAESRTTPGQHAARSEALADVFQVLHRYSGRFGPRAPDALGIAEGDVARLHSNVDILGRLLRDEAFYAWSEPDPAASHLAEAVRFLRLASDLLASHHGPDGEPRSPYAAYLDSDGVARHVVAETAELASTAARVAVRIGQLCPSDRRVVRSHLVAHRLRERAVLIEHAAIGIHRQLHSPRPSTPAPGLLHLTAAATTLSPPVRPGEPQHEALGATRAGLEWLAAHAVQQASRRLPEATVAELSIGADHCAAAHLLTARLIEHTRDLLTPDPVARGVLGAAGSALRSAARAWQQVATSWRSELGSAPAASNPRLVREAEFAVVRLGRTLYSSGWTRRDGFQRTPRAAHEIIATPADIAHLLAVAHAVPSAGQVLAEHVPRIATVLLQRGVLLSSDLAHNPRGGAPCDQIKDGWTRWYPASPEQIHHVTDAYNSARQADAAAQLASARAADVVGLPLGRAVLDADRRTTLGFTGDPSSDTRRVKAAAARARSSTVVRSPEPVRLPAHRASELAREVGALHPRRKGR</sequence>
<dbReference type="EMBL" id="CP163445">
    <property type="protein sequence ID" value="XDQ83181.1"/>
    <property type="molecule type" value="Genomic_DNA"/>
</dbReference>